<dbReference type="PROSITE" id="PS51332">
    <property type="entry name" value="B12_BINDING"/>
    <property type="match status" value="1"/>
</dbReference>
<dbReference type="GO" id="GO:0031419">
    <property type="term" value="F:cobalamin binding"/>
    <property type="evidence" value="ECO:0007669"/>
    <property type="project" value="InterPro"/>
</dbReference>
<dbReference type="AlphaFoldDB" id="A0A4R7YXA7"/>
<dbReference type="GO" id="GO:0046872">
    <property type="term" value="F:metal ion binding"/>
    <property type="evidence" value="ECO:0007669"/>
    <property type="project" value="InterPro"/>
</dbReference>
<sequence>MSQLYPKIFSSFKKGKKAITTCIGDELHELGIRMVADLLELKGWDTIHLGSNTPPAEILKILEEKEIDLLAISATLPDQLEGSRELIKVVQANDKLTKVKIMVGGRLFSQSGDLWQKIGADGFAENAKEAVKAADSLL</sequence>
<dbReference type="EMBL" id="SODA01000015">
    <property type="protein sequence ID" value="TDW02650.1"/>
    <property type="molecule type" value="Genomic_DNA"/>
</dbReference>
<feature type="domain" description="B12-binding" evidence="1">
    <location>
        <begin position="15"/>
        <end position="138"/>
    </location>
</feature>
<dbReference type="Pfam" id="PF02310">
    <property type="entry name" value="B12-binding"/>
    <property type="match status" value="1"/>
</dbReference>
<comment type="caution">
    <text evidence="2">The sequence shown here is derived from an EMBL/GenBank/DDBJ whole genome shotgun (WGS) entry which is preliminary data.</text>
</comment>
<name>A0A4R7YXA7_9FIRM</name>
<proteinExistence type="predicted"/>
<dbReference type="OrthoDB" id="5756833at2"/>
<organism evidence="2 3">
    <name type="scientific">Halanaerobium saccharolyticum</name>
    <dbReference type="NCBI Taxonomy" id="43595"/>
    <lineage>
        <taxon>Bacteria</taxon>
        <taxon>Bacillati</taxon>
        <taxon>Bacillota</taxon>
        <taxon>Clostridia</taxon>
        <taxon>Halanaerobiales</taxon>
        <taxon>Halanaerobiaceae</taxon>
        <taxon>Halanaerobium</taxon>
    </lineage>
</organism>
<dbReference type="InterPro" id="IPR006158">
    <property type="entry name" value="Cobalamin-bd"/>
</dbReference>
<protein>
    <submittedName>
        <fullName evidence="2">B12 binding protein</fullName>
    </submittedName>
</protein>
<gene>
    <name evidence="2" type="ORF">C8C77_11552</name>
</gene>
<dbReference type="SUPFAM" id="SSF52242">
    <property type="entry name" value="Cobalamin (vitamin B12)-binding domain"/>
    <property type="match status" value="1"/>
</dbReference>
<dbReference type="Proteomes" id="UP000294697">
    <property type="component" value="Unassembled WGS sequence"/>
</dbReference>
<dbReference type="InterPro" id="IPR036724">
    <property type="entry name" value="Cobalamin-bd_sf"/>
</dbReference>
<dbReference type="RefSeq" id="WP_111572001.1">
    <property type="nucleotide sequence ID" value="NZ_QLME01000008.1"/>
</dbReference>
<evidence type="ECO:0000313" key="3">
    <source>
        <dbReference type="Proteomes" id="UP000294697"/>
    </source>
</evidence>
<dbReference type="Gene3D" id="3.40.50.280">
    <property type="entry name" value="Cobalamin-binding domain"/>
    <property type="match status" value="1"/>
</dbReference>
<evidence type="ECO:0000259" key="1">
    <source>
        <dbReference type="PROSITE" id="PS51332"/>
    </source>
</evidence>
<reference evidence="2 3" key="1">
    <citation type="submission" date="2019-03" db="EMBL/GenBank/DDBJ databases">
        <title>Subsurface microbial communities from deep shales in Ohio and West Virginia, USA.</title>
        <authorList>
            <person name="Wrighton K."/>
        </authorList>
    </citation>
    <scope>NUCLEOTIDE SEQUENCE [LARGE SCALE GENOMIC DNA]</scope>
    <source>
        <strain evidence="2 3">MSL9.2</strain>
    </source>
</reference>
<evidence type="ECO:0000313" key="2">
    <source>
        <dbReference type="EMBL" id="TDW02650.1"/>
    </source>
</evidence>
<accession>A0A4R7YXA7</accession>